<dbReference type="PANTHER" id="PTHR13083:SF3">
    <property type="entry name" value="WD REPEAT-CONTAINING PROTEIN 91"/>
    <property type="match status" value="1"/>
</dbReference>
<evidence type="ECO:0000313" key="13">
    <source>
        <dbReference type="RefSeq" id="XP_035673815.1"/>
    </source>
</evidence>
<comment type="subcellular location">
    <subcellularLocation>
        <location evidence="1">Early endosome membrane</location>
        <topology evidence="1">Peripheral membrane protein</topology>
    </subcellularLocation>
    <subcellularLocation>
        <location evidence="2">Late endosome membrane</location>
    </subcellularLocation>
</comment>
<evidence type="ECO:0000313" key="12">
    <source>
        <dbReference type="Proteomes" id="UP000001554"/>
    </source>
</evidence>
<keyword evidence="6" id="KW-0677">Repeat</keyword>
<dbReference type="GO" id="GO:0045022">
    <property type="term" value="P:early endosome to late endosome transport"/>
    <property type="evidence" value="ECO:0007669"/>
    <property type="project" value="InterPro"/>
</dbReference>
<dbReference type="PANTHER" id="PTHR13083">
    <property type="entry name" value="WD REPEAT-CONTAINING PROTEIN 91"/>
    <property type="match status" value="1"/>
</dbReference>
<proteinExistence type="inferred from homology"/>
<evidence type="ECO:0000256" key="9">
    <source>
        <dbReference type="SAM" id="Coils"/>
    </source>
</evidence>
<keyword evidence="12" id="KW-1185">Reference proteome</keyword>
<dbReference type="PROSITE" id="PS50082">
    <property type="entry name" value="WD_REPEATS_2"/>
    <property type="match status" value="2"/>
</dbReference>
<gene>
    <name evidence="13" type="primary">LOC118414122</name>
</gene>
<dbReference type="PROSITE" id="PS00678">
    <property type="entry name" value="WD_REPEATS_1"/>
    <property type="match status" value="1"/>
</dbReference>
<dbReference type="AlphaFoldDB" id="A0A9J7L189"/>
<name>A0A9J7L189_BRAFL</name>
<dbReference type="InterPro" id="IPR056327">
    <property type="entry name" value="ARMC9_CTLH-like_dom"/>
</dbReference>
<dbReference type="Pfam" id="PF00400">
    <property type="entry name" value="WD40"/>
    <property type="match status" value="2"/>
</dbReference>
<feature type="compositionally biased region" description="Basic and acidic residues" evidence="10">
    <location>
        <begin position="366"/>
        <end position="378"/>
    </location>
</feature>
<keyword evidence="9" id="KW-0175">Coiled coil</keyword>
<dbReference type="GO" id="GO:0031902">
    <property type="term" value="C:late endosome membrane"/>
    <property type="evidence" value="ECO:0007669"/>
    <property type="project" value="UniProtKB-SubCell"/>
</dbReference>
<feature type="coiled-coil region" evidence="9">
    <location>
        <begin position="178"/>
        <end position="205"/>
    </location>
</feature>
<feature type="region of interest" description="Disordered" evidence="10">
    <location>
        <begin position="345"/>
        <end position="410"/>
    </location>
</feature>
<comment type="similarity">
    <text evidence="3">Belongs to the WD repeat WDR91 family.</text>
</comment>
<dbReference type="GO" id="GO:0141039">
    <property type="term" value="F:phosphatidylinositol 3-kinase inhibitor activity"/>
    <property type="evidence" value="ECO:0007669"/>
    <property type="project" value="InterPro"/>
</dbReference>
<evidence type="ECO:0000256" key="1">
    <source>
        <dbReference type="ARBA" id="ARBA00004220"/>
    </source>
</evidence>
<evidence type="ECO:0000256" key="7">
    <source>
        <dbReference type="ARBA" id="ARBA00022753"/>
    </source>
</evidence>
<dbReference type="GO" id="GO:0031901">
    <property type="term" value="C:early endosome membrane"/>
    <property type="evidence" value="ECO:0007669"/>
    <property type="project" value="UniProtKB-SubCell"/>
</dbReference>
<organism evidence="12 13">
    <name type="scientific">Branchiostoma floridae</name>
    <name type="common">Florida lancelet</name>
    <name type="synonym">Amphioxus</name>
    <dbReference type="NCBI Taxonomy" id="7739"/>
    <lineage>
        <taxon>Eukaryota</taxon>
        <taxon>Metazoa</taxon>
        <taxon>Chordata</taxon>
        <taxon>Cephalochordata</taxon>
        <taxon>Leptocardii</taxon>
        <taxon>Amphioxiformes</taxon>
        <taxon>Branchiostomatidae</taxon>
        <taxon>Branchiostoma</taxon>
    </lineage>
</organism>
<feature type="compositionally biased region" description="Low complexity" evidence="10">
    <location>
        <begin position="308"/>
        <end position="324"/>
    </location>
</feature>
<dbReference type="InterPro" id="IPR001680">
    <property type="entry name" value="WD40_rpt"/>
</dbReference>
<dbReference type="InterPro" id="IPR036322">
    <property type="entry name" value="WD40_repeat_dom_sf"/>
</dbReference>
<feature type="region of interest" description="Disordered" evidence="10">
    <location>
        <begin position="234"/>
        <end position="324"/>
    </location>
</feature>
<dbReference type="RefSeq" id="XP_035673815.1">
    <property type="nucleotide sequence ID" value="XM_035817922.1"/>
</dbReference>
<evidence type="ECO:0000256" key="6">
    <source>
        <dbReference type="ARBA" id="ARBA00022737"/>
    </source>
</evidence>
<keyword evidence="5 8" id="KW-0853">WD repeat</keyword>
<dbReference type="SMART" id="SM00320">
    <property type="entry name" value="WD40"/>
    <property type="match status" value="3"/>
</dbReference>
<evidence type="ECO:0000256" key="8">
    <source>
        <dbReference type="PROSITE-ProRule" id="PRU00221"/>
    </source>
</evidence>
<dbReference type="SUPFAM" id="SSF50978">
    <property type="entry name" value="WD40 repeat-like"/>
    <property type="match status" value="1"/>
</dbReference>
<evidence type="ECO:0000256" key="2">
    <source>
        <dbReference type="ARBA" id="ARBA00004414"/>
    </source>
</evidence>
<dbReference type="Proteomes" id="UP000001554">
    <property type="component" value="Chromosome 4"/>
</dbReference>
<feature type="repeat" description="WD" evidence="8">
    <location>
        <begin position="584"/>
        <end position="614"/>
    </location>
</feature>
<dbReference type="InterPro" id="IPR015943">
    <property type="entry name" value="WD40/YVTN_repeat-like_dom_sf"/>
</dbReference>
<feature type="domain" description="ARMC9 CTLH-like" evidence="11">
    <location>
        <begin position="52"/>
        <end position="168"/>
    </location>
</feature>
<evidence type="ECO:0000256" key="10">
    <source>
        <dbReference type="SAM" id="MobiDB-lite"/>
    </source>
</evidence>
<feature type="compositionally biased region" description="Basic and acidic residues" evidence="10">
    <location>
        <begin position="388"/>
        <end position="398"/>
    </location>
</feature>
<evidence type="ECO:0000259" key="11">
    <source>
        <dbReference type="Pfam" id="PF23138"/>
    </source>
</evidence>
<feature type="compositionally biased region" description="Low complexity" evidence="10">
    <location>
        <begin position="347"/>
        <end position="359"/>
    </location>
</feature>
<dbReference type="Gene3D" id="2.130.10.10">
    <property type="entry name" value="YVTN repeat-like/Quinoprotein amine dehydrogenase"/>
    <property type="match status" value="1"/>
</dbReference>
<evidence type="ECO:0000256" key="3">
    <source>
        <dbReference type="ARBA" id="ARBA00006128"/>
    </source>
</evidence>
<reference evidence="13" key="2">
    <citation type="submission" date="2025-08" db="UniProtKB">
        <authorList>
            <consortium name="RefSeq"/>
        </authorList>
    </citation>
    <scope>IDENTIFICATION</scope>
    <source>
        <strain evidence="13">S238N-H82</strain>
        <tissue evidence="13">Testes</tissue>
    </source>
</reference>
<dbReference type="Pfam" id="PF23138">
    <property type="entry name" value="CTLH_Armc9"/>
    <property type="match status" value="1"/>
</dbReference>
<feature type="repeat" description="WD" evidence="8">
    <location>
        <begin position="436"/>
        <end position="470"/>
    </location>
</feature>
<dbReference type="InterPro" id="IPR019775">
    <property type="entry name" value="WD40_repeat_CS"/>
</dbReference>
<keyword evidence="7" id="KW-0967">Endosome</keyword>
<evidence type="ECO:0000256" key="4">
    <source>
        <dbReference type="ARBA" id="ARBA00021116"/>
    </source>
</evidence>
<accession>A0A9J7L189</accession>
<evidence type="ECO:0000256" key="5">
    <source>
        <dbReference type="ARBA" id="ARBA00022574"/>
    </source>
</evidence>
<reference evidence="12" key="1">
    <citation type="journal article" date="2020" name="Nat. Ecol. Evol.">
        <title>Deeply conserved synteny resolves early events in vertebrate evolution.</title>
        <authorList>
            <person name="Simakov O."/>
            <person name="Marletaz F."/>
            <person name="Yue J.X."/>
            <person name="O'Connell B."/>
            <person name="Jenkins J."/>
            <person name="Brandt A."/>
            <person name="Calef R."/>
            <person name="Tung C.H."/>
            <person name="Huang T.K."/>
            <person name="Schmutz J."/>
            <person name="Satoh N."/>
            <person name="Yu J.K."/>
            <person name="Putnam N.H."/>
            <person name="Green R.E."/>
            <person name="Rokhsar D.S."/>
        </authorList>
    </citation>
    <scope>NUCLEOTIDE SEQUENCE [LARGE SCALE GENOMIC DNA]</scope>
    <source>
        <strain evidence="12">S238N-H82</strain>
    </source>
</reference>
<dbReference type="GO" id="GO:0051898">
    <property type="term" value="P:negative regulation of phosphatidylinositol 3-kinase/protein kinase B signal transduction"/>
    <property type="evidence" value="ECO:0007669"/>
    <property type="project" value="InterPro"/>
</dbReference>
<dbReference type="InterPro" id="IPR039724">
    <property type="entry name" value="WDR91"/>
</dbReference>
<dbReference type="InterPro" id="IPR006594">
    <property type="entry name" value="LisH"/>
</dbReference>
<sequence>MATSTDRMDNLVRDYLLFRGFTSTLKVFEGEIKSDKDRGFRADKVVDQMIGYIQQYELGALREYWGHLDRRVFCRLEHAHSTGVNKLSRSLLRLYLVHAMQNGRTEKVTEFFEKLAPEIQGQPEWREWFVLPFLSSPEQNPAFMMYFTKQWADTFIVSLHNFLSVIFHSMPVPTLLSFEMEQAKMVQLKEENDMLRQQVAVLQQRELKKALKEKEKVKLAGSGELMDEFYAGPMETRADPDSTKVARGKSSNSPSPVRKPTLLSTIKPQLASAKKPTGKTTAVMQKKEDNTQRPVSPGVQRKAQADVAKSAKPAAESAKTTLVQKQVMKQQKAVSLEQQRRELLSKAQAAQARSNALAQETQESTLMRKETEAPKDAQKLAGPSFTAKESKAGVKQEADGLSPRDGLSSLSVSTEKIPTKEIEEQHPFLVLSQEDYIEHHSSITHCRFSVSGTCIASADIDGVVKVWNFSPAPVTIATIMSKSPIQSLEWVTKPSRLLLLGSRQSTVRLYDTEAKKNLVESQTDPQYPRVVTMACSPSGSSFVCGMARQTGSIEGRLQMWDMKTMKVQRELPLDPPSVCANCTAFTFNGHLLVSGASDGVIRLYDMQRYDCLMSWQAHSGEVYCTVL</sequence>
<dbReference type="PROSITE" id="PS50896">
    <property type="entry name" value="LISH"/>
    <property type="match status" value="1"/>
</dbReference>
<dbReference type="GeneID" id="118414122"/>
<protein>
    <recommendedName>
        <fullName evidence="4">WD repeat-containing protein 91</fullName>
    </recommendedName>
</protein>